<organism evidence="2 3">
    <name type="scientific">Pseudocercospora fuligena</name>
    <dbReference type="NCBI Taxonomy" id="685502"/>
    <lineage>
        <taxon>Eukaryota</taxon>
        <taxon>Fungi</taxon>
        <taxon>Dikarya</taxon>
        <taxon>Ascomycota</taxon>
        <taxon>Pezizomycotina</taxon>
        <taxon>Dothideomycetes</taxon>
        <taxon>Dothideomycetidae</taxon>
        <taxon>Mycosphaerellales</taxon>
        <taxon>Mycosphaerellaceae</taxon>
        <taxon>Pseudocercospora</taxon>
    </lineage>
</organism>
<evidence type="ECO:0000313" key="3">
    <source>
        <dbReference type="Proteomes" id="UP000660729"/>
    </source>
</evidence>
<accession>A0A8H6VFD7</accession>
<comment type="caution">
    <text evidence="2">The sequence shown here is derived from an EMBL/GenBank/DDBJ whole genome shotgun (WGS) entry which is preliminary data.</text>
</comment>
<feature type="region of interest" description="Disordered" evidence="1">
    <location>
        <begin position="406"/>
        <end position="442"/>
    </location>
</feature>
<protein>
    <submittedName>
        <fullName evidence="2">Uncharacterized protein</fullName>
    </submittedName>
</protein>
<sequence>MADICTALHLYTDAKCTEPATNVNGLFCPFHGRQVQDLYNGYKRRTEELDRLNAAPPAYLAASKSSLRNETFSAVDSENALAELQKYLYRKYNLLERVIRARKLHHAHFYSQTMDFGHKAYIDKLVNDKSTVTTALERLAQRTSEVLYSKQEWFSWVRETQNAEEEVQEKEAIKIKKEAQLFRRHMKQVESRARAKKRLQQDDDAEPVEDEARKTTSETQKADASGENAATTVQEGNDKTTLSRNAKKRAKAKAKTQNKAKTSSSTTDIVKRDTERTTAADPKAHVNETREELRKRLLEGSDFEMEGMYMYGTINAPNCGPGKIPGMPESEVDKIVEQVAEIKTLLFCRLLLTQAKLLPAALRANSIPEFLADQEVTVVDLRDLCLRNEQPTLQEVRDACADFARGEDDADEEDEDEDQQMAHDLQAQKQRNKSRLRYDDNVPEMLRTQREQANEKSRRARGLAQHDGPSMIDFGEIDDGNFKTKTMRIRVCGKSIFNYPSEKAMARGGWLQFSVIAKGSRFEDAATLCRNWTELWELTTLAVFNYFPSNSWATWALEAMRQQMLKLGIIPYLQFDMAEQMTFSKVSFVNRQRVRGISQAKNVMCLYLKRNDPISRRFVQYLHMASSKVCVLVRDAKTGNVLRPRPPQKHFWLLRAGFQHGADAEPEWTVKKSIGDDLFKDLEGLKAQTLQLGFNDIFDVTVWSTEPGQQWATFYNTIQDAMIKARRMCSGLDMHEPVAPIIKTLVRDSESGRTRDALPHESSLYDELHDGTYKTVTAHFEPGTENAEWNDEPHAGFFYSAVDAEEDLVLFPEEAEIAAITEPTDAIYTELESRGPNFKRFLLDLESDQESDDFEDPMKEQIADRPIRHLENVEQAGSSAEIDGSNGDDDEELLSIPDDIPECPDHGENPECDCAECQWLKEHDTDHQAIVNAEMGELTLKNKTHVPFGEADIARHYEGNAKCWHSAEFDPKFAKQWNEMQDVVAEARTLISKDVTACIGVYEVLMWLKIKPSEHRRVVKDMLDAMAAMSIFFPDEKNGKTKKCLADGENSLNSDQLTLSDNQAKAKARPYARTPDSALSMPSTFWRDADQVLKKARCPTEWDMLIRPRIAQLLKAGLIAPGFDANMYGSTAIATTAADLEQNVYIDYRQLMKESDDSCYRLRDPRSIDLLALAEAFAKRHENARFALLRVWTHALFLPLMLGPDSMEHSTFYDTLGRTWKFKFMPRDFPTSERSMQKNVEDRLFGVPLPKQSMRGPPGSLYESIQQGQGAPRFKSMFEGRMGVKRDMVLVMGRDEADLKRYATAATFVLQSNPWRLEVDLWKSFVNVDLEFLQGLHKRWLE</sequence>
<reference evidence="2" key="1">
    <citation type="submission" date="2020-04" db="EMBL/GenBank/DDBJ databases">
        <title>Draft genome resource of the tomato pathogen Pseudocercospora fuligena.</title>
        <authorList>
            <person name="Zaccaron A."/>
        </authorList>
    </citation>
    <scope>NUCLEOTIDE SEQUENCE</scope>
    <source>
        <strain evidence="2">PF001</strain>
    </source>
</reference>
<keyword evidence="3" id="KW-1185">Reference proteome</keyword>
<feature type="region of interest" description="Disordered" evidence="1">
    <location>
        <begin position="875"/>
        <end position="907"/>
    </location>
</feature>
<feature type="compositionally biased region" description="Polar residues" evidence="1">
    <location>
        <begin position="228"/>
        <end position="242"/>
    </location>
</feature>
<feature type="compositionally biased region" description="Acidic residues" evidence="1">
    <location>
        <begin position="408"/>
        <end position="419"/>
    </location>
</feature>
<dbReference type="OrthoDB" id="3650471at2759"/>
<feature type="region of interest" description="Disordered" evidence="1">
    <location>
        <begin position="186"/>
        <end position="289"/>
    </location>
</feature>
<dbReference type="Proteomes" id="UP000660729">
    <property type="component" value="Unassembled WGS sequence"/>
</dbReference>
<feature type="compositionally biased region" description="Basic residues" evidence="1">
    <location>
        <begin position="245"/>
        <end position="258"/>
    </location>
</feature>
<dbReference type="EMBL" id="JABCIY010000347">
    <property type="protein sequence ID" value="KAF7184910.1"/>
    <property type="molecule type" value="Genomic_DNA"/>
</dbReference>
<gene>
    <name evidence="2" type="ORF">HII31_13722</name>
</gene>
<name>A0A8H6VFD7_9PEZI</name>
<proteinExistence type="predicted"/>
<feature type="compositionally biased region" description="Basic and acidic residues" evidence="1">
    <location>
        <begin position="269"/>
        <end position="289"/>
    </location>
</feature>
<evidence type="ECO:0000256" key="1">
    <source>
        <dbReference type="SAM" id="MobiDB-lite"/>
    </source>
</evidence>
<evidence type="ECO:0000313" key="2">
    <source>
        <dbReference type="EMBL" id="KAF7184910.1"/>
    </source>
</evidence>